<evidence type="ECO:0000313" key="2">
    <source>
        <dbReference type="Proteomes" id="UP000178532"/>
    </source>
</evidence>
<sequence>MIASEITDGQIENAVGKLRDAMRKHRAELGSDVVQQVLGLENIGMEMFVPFRTRVEAISNLIVRHVTVNRSRTQQEMLDATSRKQYTDCKIVAVIPRGEGEEKDVFFFNPRESAYDKDGYLSDENLAKEYAWFGFKPDPYAVAAVNEADPAFADEHPNGVHFKDAYGNWCYAAFGRWRGGERRVFVGRGDGGWGDYWSFGGVRK</sequence>
<dbReference type="AlphaFoldDB" id="A0A1F6DMB8"/>
<comment type="caution">
    <text evidence="1">The sequence shown here is derived from an EMBL/GenBank/DDBJ whole genome shotgun (WGS) entry which is preliminary data.</text>
</comment>
<name>A0A1F6DMB8_9BACT</name>
<proteinExistence type="predicted"/>
<dbReference type="EMBL" id="MFLI01000006">
    <property type="protein sequence ID" value="OGG62585.1"/>
    <property type="molecule type" value="Genomic_DNA"/>
</dbReference>
<gene>
    <name evidence="1" type="ORF">A3C19_01235</name>
</gene>
<protein>
    <submittedName>
        <fullName evidence="1">Uncharacterized protein</fullName>
    </submittedName>
</protein>
<accession>A0A1F6DMB8</accession>
<reference evidence="1 2" key="1">
    <citation type="journal article" date="2016" name="Nat. Commun.">
        <title>Thousands of microbial genomes shed light on interconnected biogeochemical processes in an aquifer system.</title>
        <authorList>
            <person name="Anantharaman K."/>
            <person name="Brown C.T."/>
            <person name="Hug L.A."/>
            <person name="Sharon I."/>
            <person name="Castelle C.J."/>
            <person name="Probst A.J."/>
            <person name="Thomas B.C."/>
            <person name="Singh A."/>
            <person name="Wilkins M.J."/>
            <person name="Karaoz U."/>
            <person name="Brodie E.L."/>
            <person name="Williams K.H."/>
            <person name="Hubbard S.S."/>
            <person name="Banfield J.F."/>
        </authorList>
    </citation>
    <scope>NUCLEOTIDE SEQUENCE [LARGE SCALE GENOMIC DNA]</scope>
</reference>
<organism evidence="1 2">
    <name type="scientific">Candidatus Kaiserbacteria bacterium RIFCSPHIGHO2_02_FULL_54_22</name>
    <dbReference type="NCBI Taxonomy" id="1798495"/>
    <lineage>
        <taxon>Bacteria</taxon>
        <taxon>Candidatus Kaiseribacteriota</taxon>
    </lineage>
</organism>
<evidence type="ECO:0000313" key="1">
    <source>
        <dbReference type="EMBL" id="OGG62585.1"/>
    </source>
</evidence>
<dbReference type="Proteomes" id="UP000178532">
    <property type="component" value="Unassembled WGS sequence"/>
</dbReference>